<keyword evidence="1" id="KW-0802">TPR repeat</keyword>
<keyword evidence="2" id="KW-0472">Membrane</keyword>
<dbReference type="Gene3D" id="3.30.450.20">
    <property type="entry name" value="PAS domain"/>
    <property type="match status" value="1"/>
</dbReference>
<feature type="transmembrane region" description="Helical" evidence="2">
    <location>
        <begin position="433"/>
        <end position="454"/>
    </location>
</feature>
<comment type="caution">
    <text evidence="4">The sequence shown here is derived from an EMBL/GenBank/DDBJ whole genome shotgun (WGS) entry which is preliminary data.</text>
</comment>
<keyword evidence="2" id="KW-0812">Transmembrane</keyword>
<dbReference type="PANTHER" id="PTHR43065">
    <property type="entry name" value="SENSOR HISTIDINE KINASE"/>
    <property type="match status" value="1"/>
</dbReference>
<evidence type="ECO:0000313" key="4">
    <source>
        <dbReference type="EMBL" id="GAA0725889.1"/>
    </source>
</evidence>
<dbReference type="InterPro" id="IPR011990">
    <property type="entry name" value="TPR-like_helical_dom_sf"/>
</dbReference>
<dbReference type="SUPFAM" id="SSF48452">
    <property type="entry name" value="TPR-like"/>
    <property type="match status" value="2"/>
</dbReference>
<evidence type="ECO:0000313" key="5">
    <source>
        <dbReference type="Proteomes" id="UP001501758"/>
    </source>
</evidence>
<reference evidence="5" key="1">
    <citation type="journal article" date="2019" name="Int. J. Syst. Evol. Microbiol.">
        <title>The Global Catalogue of Microorganisms (GCM) 10K type strain sequencing project: providing services to taxonomists for standard genome sequencing and annotation.</title>
        <authorList>
            <consortium name="The Broad Institute Genomics Platform"/>
            <consortium name="The Broad Institute Genome Sequencing Center for Infectious Disease"/>
            <person name="Wu L."/>
            <person name="Ma J."/>
        </authorList>
    </citation>
    <scope>NUCLEOTIDE SEQUENCE [LARGE SCALE GENOMIC DNA]</scope>
    <source>
        <strain evidence="5">JCM 15974</strain>
    </source>
</reference>
<feature type="domain" description="Signal transduction histidine kinase subgroup 2 dimerisation and phosphoacceptor" evidence="3">
    <location>
        <begin position="497"/>
        <end position="569"/>
    </location>
</feature>
<keyword evidence="2" id="KW-1133">Transmembrane helix</keyword>
<dbReference type="InterPro" id="IPR011495">
    <property type="entry name" value="Sig_transdc_His_kin_sub2_dim/P"/>
</dbReference>
<dbReference type="InterPro" id="IPR036890">
    <property type="entry name" value="HATPase_C_sf"/>
</dbReference>
<dbReference type="Gene3D" id="3.30.565.10">
    <property type="entry name" value="Histidine kinase-like ATPase, C-terminal domain"/>
    <property type="match status" value="1"/>
</dbReference>
<name>A0ABP3UBN7_9FLAO</name>
<dbReference type="Pfam" id="PF07568">
    <property type="entry name" value="HisKA_2"/>
    <property type="match status" value="1"/>
</dbReference>
<keyword evidence="5" id="KW-1185">Reference proteome</keyword>
<feature type="repeat" description="TPR" evidence="1">
    <location>
        <begin position="192"/>
        <end position="225"/>
    </location>
</feature>
<gene>
    <name evidence="4" type="ORF">GCM10009430_32220</name>
</gene>
<evidence type="ECO:0000256" key="1">
    <source>
        <dbReference type="PROSITE-ProRule" id="PRU00339"/>
    </source>
</evidence>
<evidence type="ECO:0000256" key="2">
    <source>
        <dbReference type="SAM" id="Phobius"/>
    </source>
</evidence>
<dbReference type="Proteomes" id="UP001501758">
    <property type="component" value="Unassembled WGS sequence"/>
</dbReference>
<dbReference type="PROSITE" id="PS50005">
    <property type="entry name" value="TPR"/>
    <property type="match status" value="1"/>
</dbReference>
<organism evidence="4 5">
    <name type="scientific">Aquimarina litoralis</name>
    <dbReference type="NCBI Taxonomy" id="584605"/>
    <lineage>
        <taxon>Bacteria</taxon>
        <taxon>Pseudomonadati</taxon>
        <taxon>Bacteroidota</taxon>
        <taxon>Flavobacteriia</taxon>
        <taxon>Flavobacteriales</taxon>
        <taxon>Flavobacteriaceae</taxon>
        <taxon>Aquimarina</taxon>
    </lineage>
</organism>
<protein>
    <recommendedName>
        <fullName evidence="3">Signal transduction histidine kinase subgroup 2 dimerisation and phosphoacceptor domain-containing protein</fullName>
    </recommendedName>
</protein>
<accession>A0ABP3UBN7</accession>
<dbReference type="EMBL" id="BAAAGE010000003">
    <property type="protein sequence ID" value="GAA0725889.1"/>
    <property type="molecule type" value="Genomic_DNA"/>
</dbReference>
<dbReference type="Pfam" id="PF13424">
    <property type="entry name" value="TPR_12"/>
    <property type="match status" value="1"/>
</dbReference>
<dbReference type="Gene3D" id="1.25.40.10">
    <property type="entry name" value="Tetratricopeptide repeat domain"/>
    <property type="match status" value="3"/>
</dbReference>
<sequence>MMRYRYISCMIIFWTGIVCSQERLDRNNIQDSVKYWVSKIEYYNNIQSDSSNFFIKKTILHEKELVLEDKHKLYQELDRYYAIKDQHKKRRFVIEKGIGIAKKLDDPNLLFHSLSSLGSMYTSLRLKDSALIFFNRADSLLSNNIDPNYKFKHLVSKGLLYSRNGNLEKGLNNYLEALNFIKEKKDSDPSLALLYNNIGSTYFRLDKNNEAIDYFYKSYKYSKKSGQYKLISMNLYNISSVLIELEDSLHIAKKRLKEALVYAEKSKSDLLVAKIYNNNAVIYEYEKDYNSAIVNNKLAIEVYKSLDDLNSISLTLQNLTLNYVSKRNLDRANFYTDSVLKFVESNSLVFEKPYAYELKSSVDSITGNYESSLKYYKKYIFIRDSLNDIKNTDKLKVLQTKFATLEKDKKIASLKGLKQSNEIKLAQQKLEKYILLATIGMVLIISFFVFVSYIEKRKMAVLLIDKGLEINDKNQSLIAQSISLEQTIRDKETLLQEIYHRVKNNLQLVSSMLNLQAEKYDSEVIDGFVSCSQDRILSVSLVHQIMYEGDNIEKIDFHKYLERLMAMIVYSPDDKISRLNYKINAEGHFYGIDIAIPLGIIINELIHNSINFAFIDKEDPEIIIKAEQIIDDKKVKITIQDNGEFNQEISNKSCSGKLQLVNILIQQIKGTILFNNIDGTEATIEFAV</sequence>
<evidence type="ECO:0000259" key="3">
    <source>
        <dbReference type="Pfam" id="PF07568"/>
    </source>
</evidence>
<proteinExistence type="predicted"/>
<dbReference type="InterPro" id="IPR019734">
    <property type="entry name" value="TPR_rpt"/>
</dbReference>
<dbReference type="PANTHER" id="PTHR43065:SF23">
    <property type="entry name" value="SENSOR HISTIDINE KINASE PDTAS"/>
    <property type="match status" value="1"/>
</dbReference>
<dbReference type="SUPFAM" id="SSF55874">
    <property type="entry name" value="ATPase domain of HSP90 chaperone/DNA topoisomerase II/histidine kinase"/>
    <property type="match status" value="1"/>
</dbReference>
<dbReference type="SMART" id="SM00028">
    <property type="entry name" value="TPR"/>
    <property type="match status" value="4"/>
</dbReference>